<evidence type="ECO:0000256" key="1">
    <source>
        <dbReference type="SAM" id="MobiDB-lite"/>
    </source>
</evidence>
<dbReference type="AlphaFoldDB" id="A0A9P6DH68"/>
<protein>
    <submittedName>
        <fullName evidence="2">Uncharacterized protein</fullName>
    </submittedName>
</protein>
<evidence type="ECO:0000313" key="3">
    <source>
        <dbReference type="Proteomes" id="UP000886523"/>
    </source>
</evidence>
<dbReference type="EMBL" id="MU129305">
    <property type="protein sequence ID" value="KAF9503752.1"/>
    <property type="molecule type" value="Genomic_DNA"/>
</dbReference>
<reference evidence="2" key="1">
    <citation type="journal article" date="2020" name="Nat. Commun.">
        <title>Large-scale genome sequencing of mycorrhizal fungi provides insights into the early evolution of symbiotic traits.</title>
        <authorList>
            <person name="Miyauchi S."/>
            <person name="Kiss E."/>
            <person name="Kuo A."/>
            <person name="Drula E."/>
            <person name="Kohler A."/>
            <person name="Sanchez-Garcia M."/>
            <person name="Morin E."/>
            <person name="Andreopoulos B."/>
            <person name="Barry K.W."/>
            <person name="Bonito G."/>
            <person name="Buee M."/>
            <person name="Carver A."/>
            <person name="Chen C."/>
            <person name="Cichocki N."/>
            <person name="Clum A."/>
            <person name="Culley D."/>
            <person name="Crous P.W."/>
            <person name="Fauchery L."/>
            <person name="Girlanda M."/>
            <person name="Hayes R.D."/>
            <person name="Keri Z."/>
            <person name="LaButti K."/>
            <person name="Lipzen A."/>
            <person name="Lombard V."/>
            <person name="Magnuson J."/>
            <person name="Maillard F."/>
            <person name="Murat C."/>
            <person name="Nolan M."/>
            <person name="Ohm R.A."/>
            <person name="Pangilinan J."/>
            <person name="Pereira M.F."/>
            <person name="Perotto S."/>
            <person name="Peter M."/>
            <person name="Pfister S."/>
            <person name="Riley R."/>
            <person name="Sitrit Y."/>
            <person name="Stielow J.B."/>
            <person name="Szollosi G."/>
            <person name="Zifcakova L."/>
            <person name="Stursova M."/>
            <person name="Spatafora J.W."/>
            <person name="Tedersoo L."/>
            <person name="Vaario L.M."/>
            <person name="Yamada A."/>
            <person name="Yan M."/>
            <person name="Wang P."/>
            <person name="Xu J."/>
            <person name="Bruns T."/>
            <person name="Baldrian P."/>
            <person name="Vilgalys R."/>
            <person name="Dunand C."/>
            <person name="Henrissat B."/>
            <person name="Grigoriev I.V."/>
            <person name="Hibbett D."/>
            <person name="Nagy L.G."/>
            <person name="Martin F.M."/>
        </authorList>
    </citation>
    <scope>NUCLEOTIDE SEQUENCE</scope>
    <source>
        <strain evidence="2">UP504</strain>
    </source>
</reference>
<comment type="caution">
    <text evidence="2">The sequence shown here is derived from an EMBL/GenBank/DDBJ whole genome shotgun (WGS) entry which is preliminary data.</text>
</comment>
<accession>A0A9P6DH68</accession>
<feature type="region of interest" description="Disordered" evidence="1">
    <location>
        <begin position="1"/>
        <end position="87"/>
    </location>
</feature>
<gene>
    <name evidence="2" type="ORF">BS47DRAFT_1369301</name>
</gene>
<keyword evidence="3" id="KW-1185">Reference proteome</keyword>
<proteinExistence type="predicted"/>
<sequence length="186" mass="21570">MNPVNRNAQHKTQKPQMEPHTRRSGCVVILRFSSKPTTPPPKHSNQDPRPRRKRPATPRKNTRELQLRRNSPHLTSELRENGPDYTPAAAGVWSSKILLLPERVHAQKPPSPPEPCTKNRRWGDLTPAKWKTEPKLCGRPWYRVITHTPAEAGVWYYKPSPQYHTSQVGRYHTLPKQSLYGQYHTR</sequence>
<name>A0A9P6DH68_9AGAM</name>
<evidence type="ECO:0000313" key="2">
    <source>
        <dbReference type="EMBL" id="KAF9503752.1"/>
    </source>
</evidence>
<dbReference type="Proteomes" id="UP000886523">
    <property type="component" value="Unassembled WGS sequence"/>
</dbReference>
<organism evidence="2 3">
    <name type="scientific">Hydnum rufescens UP504</name>
    <dbReference type="NCBI Taxonomy" id="1448309"/>
    <lineage>
        <taxon>Eukaryota</taxon>
        <taxon>Fungi</taxon>
        <taxon>Dikarya</taxon>
        <taxon>Basidiomycota</taxon>
        <taxon>Agaricomycotina</taxon>
        <taxon>Agaricomycetes</taxon>
        <taxon>Cantharellales</taxon>
        <taxon>Hydnaceae</taxon>
        <taxon>Hydnum</taxon>
    </lineage>
</organism>